<evidence type="ECO:0000313" key="1">
    <source>
        <dbReference type="EMBL" id="GLX84599.1"/>
    </source>
</evidence>
<dbReference type="PANTHER" id="PTHR33973:SF4">
    <property type="entry name" value="OS07G0153300 PROTEIN"/>
    <property type="match status" value="1"/>
</dbReference>
<sequence>MSIRSQSAIYQGNVRHRRYFPAKNAFNYRLYMLALDVDEVLQGDINQGILGTQWYKPIRVVEKDYLKGEPGNLKERITSKVNSLGGIWQGNKVVMLVQARCFGLYFSPANFFFCYDENDNCRYMLVEVSNTPWNKRHYYLVDMIETMPTEKSFHVSPFLDLAMQYHWRVKPPQNNNEQLLVHIENITHEEKEKVFDATLAMQRVAFSKKNLLNVWCTLPHMSLKIVAGIYYQALKLFAKRIPFVPYQTKNSEQ</sequence>
<keyword evidence="2" id="KW-1185">Reference proteome</keyword>
<organism evidence="1 2">
    <name type="scientific">Thalassotalea loyana</name>
    <dbReference type="NCBI Taxonomy" id="280483"/>
    <lineage>
        <taxon>Bacteria</taxon>
        <taxon>Pseudomonadati</taxon>
        <taxon>Pseudomonadota</taxon>
        <taxon>Gammaproteobacteria</taxon>
        <taxon>Alteromonadales</taxon>
        <taxon>Colwelliaceae</taxon>
        <taxon>Thalassotalea</taxon>
    </lineage>
</organism>
<dbReference type="Proteomes" id="UP001157134">
    <property type="component" value="Unassembled WGS sequence"/>
</dbReference>
<name>A0ABQ6H9G3_9GAMM</name>
<proteinExistence type="predicted"/>
<dbReference type="PANTHER" id="PTHR33973">
    <property type="entry name" value="OS07G0153300 PROTEIN"/>
    <property type="match status" value="1"/>
</dbReference>
<gene>
    <name evidence="1" type="ORF">tloyanaT_08510</name>
</gene>
<accession>A0ABQ6H9G3</accession>
<dbReference type="RefSeq" id="WP_284296190.1">
    <property type="nucleotide sequence ID" value="NZ_BSSV01000001.1"/>
</dbReference>
<protein>
    <submittedName>
        <fullName evidence="1">DUF1365 domain-containing protein</fullName>
    </submittedName>
</protein>
<dbReference type="InterPro" id="IPR010775">
    <property type="entry name" value="DUF1365"/>
</dbReference>
<dbReference type="Pfam" id="PF07103">
    <property type="entry name" value="DUF1365"/>
    <property type="match status" value="1"/>
</dbReference>
<reference evidence="1 2" key="1">
    <citation type="submission" date="2023-03" db="EMBL/GenBank/DDBJ databases">
        <title>Thalassotalea loyana LMG 22536T draft genome sequence.</title>
        <authorList>
            <person name="Sawabe T."/>
        </authorList>
    </citation>
    <scope>NUCLEOTIDE SEQUENCE [LARGE SCALE GENOMIC DNA]</scope>
    <source>
        <strain evidence="1 2">LMG 22536</strain>
    </source>
</reference>
<evidence type="ECO:0000313" key="2">
    <source>
        <dbReference type="Proteomes" id="UP001157134"/>
    </source>
</evidence>
<dbReference type="EMBL" id="BSSV01000001">
    <property type="protein sequence ID" value="GLX84599.1"/>
    <property type="molecule type" value="Genomic_DNA"/>
</dbReference>
<comment type="caution">
    <text evidence="1">The sequence shown here is derived from an EMBL/GenBank/DDBJ whole genome shotgun (WGS) entry which is preliminary data.</text>
</comment>